<dbReference type="PANTHER" id="PTHR21366:SF27">
    <property type="entry name" value="GLYOXALASE-LIKE DOMAIN-CONTAINING PROTEIN"/>
    <property type="match status" value="1"/>
</dbReference>
<dbReference type="KEGG" id="sshi:J5U23_01853"/>
<accession>A0A8F5BPA5</accession>
<dbReference type="AlphaFoldDB" id="A0A8F5BPA5"/>
<evidence type="ECO:0000259" key="1">
    <source>
        <dbReference type="PROSITE" id="PS51819"/>
    </source>
</evidence>
<keyword evidence="2" id="KW-0560">Oxidoreductase</keyword>
<dbReference type="Proteomes" id="UP000694018">
    <property type="component" value="Chromosome"/>
</dbReference>
<protein>
    <submittedName>
        <fullName evidence="2">Catechol 2,3-dioxygenase</fullName>
        <ecNumber evidence="2">1.13.11.2</ecNumber>
    </submittedName>
</protein>
<feature type="domain" description="VOC" evidence="1">
    <location>
        <begin position="7"/>
        <end position="118"/>
    </location>
</feature>
<dbReference type="InterPro" id="IPR050383">
    <property type="entry name" value="GlyoxalaseI/FosfomycinResist"/>
</dbReference>
<sequence>MLIDVLRLSHACIRVTNLERALYFYRDLLGFIETETKGEYAYLRGIEEGQHHSLVLKRASSPGLSYLGFRVRRAEELDKAKELIEKYNLKVRKFKEEAVEDAIIFESLAGIPIVLYYNMEYVADPRIQRLQFSIQRGARPVKIDHAVVMVNNIDKEYEFYHNVFGFYETEGYIDNEGKRVIAFLTKFGHSHEIAIGKYDKNVPALSHINYSVQNVDDIIRAADILGSKGLKKCVETGVFKHRAASTITAYFRDLDGNRIELSSQDYFILDPDKLPPLEYPISLLSAEGDFWGPFPFSVLNDVMPVEDIFTGEIKTESHYKR</sequence>
<dbReference type="OrthoDB" id="37941at2157"/>
<evidence type="ECO:0000313" key="2">
    <source>
        <dbReference type="EMBL" id="QXJ28984.1"/>
    </source>
</evidence>
<name>A0A8F5BPA5_SACSH</name>
<dbReference type="PROSITE" id="PS51819">
    <property type="entry name" value="VOC"/>
    <property type="match status" value="2"/>
</dbReference>
<dbReference type="EMBL" id="CP077717">
    <property type="protein sequence ID" value="QXJ28984.1"/>
    <property type="molecule type" value="Genomic_DNA"/>
</dbReference>
<gene>
    <name evidence="2" type="ORF">J5U23_01853</name>
</gene>
<dbReference type="InterPro" id="IPR004360">
    <property type="entry name" value="Glyas_Fos-R_dOase_dom"/>
</dbReference>
<organism evidence="2 3">
    <name type="scientific">Saccharolobus shibatae (strain ATCC 51178 / DSM 5389 / JCM 8931 / NBRC 15437 / B12)</name>
    <name type="common">Sulfolobus shibatae</name>
    <dbReference type="NCBI Taxonomy" id="523848"/>
    <lineage>
        <taxon>Archaea</taxon>
        <taxon>Thermoproteota</taxon>
        <taxon>Thermoprotei</taxon>
        <taxon>Sulfolobales</taxon>
        <taxon>Sulfolobaceae</taxon>
        <taxon>Saccharolobus</taxon>
    </lineage>
</organism>
<dbReference type="InterPro" id="IPR037523">
    <property type="entry name" value="VOC_core"/>
</dbReference>
<evidence type="ECO:0000313" key="3">
    <source>
        <dbReference type="Proteomes" id="UP000694018"/>
    </source>
</evidence>
<proteinExistence type="predicted"/>
<reference evidence="2" key="1">
    <citation type="journal article" date="2021" name="Environ. Microbiol.">
        <title>New insights into the diversity and evolution of the archaeal mobilome from three complete genomes of Saccharolobus shibatae.</title>
        <authorList>
            <person name="Medvedeva S."/>
            <person name="Brandt D."/>
            <person name="Cvirkaite-Krupovic V."/>
            <person name="Liu Y."/>
            <person name="Severinov K."/>
            <person name="Ishino S."/>
            <person name="Ishino Y."/>
            <person name="Prangishvili D."/>
            <person name="Kalinowski J."/>
            <person name="Krupovic M."/>
        </authorList>
    </citation>
    <scope>NUCLEOTIDE SEQUENCE</scope>
    <source>
        <strain evidence="2">B12</strain>
    </source>
</reference>
<dbReference type="EC" id="1.13.11.2" evidence="2"/>
<dbReference type="RefSeq" id="WP_218265958.1">
    <property type="nucleotide sequence ID" value="NZ_CP077717.1"/>
</dbReference>
<dbReference type="PANTHER" id="PTHR21366">
    <property type="entry name" value="GLYOXALASE FAMILY PROTEIN"/>
    <property type="match status" value="1"/>
</dbReference>
<dbReference type="GeneID" id="65563366"/>
<dbReference type="Pfam" id="PF00903">
    <property type="entry name" value="Glyoxalase"/>
    <property type="match status" value="2"/>
</dbReference>
<dbReference type="GO" id="GO:0018577">
    <property type="term" value="F:catechol 2,3-dioxygenase activity"/>
    <property type="evidence" value="ECO:0007669"/>
    <property type="project" value="UniProtKB-EC"/>
</dbReference>
<feature type="domain" description="VOC" evidence="1">
    <location>
        <begin position="142"/>
        <end position="264"/>
    </location>
</feature>